<name>C5C0Y3_BEUC1</name>
<dbReference type="RefSeq" id="WP_015881627.1">
    <property type="nucleotide sequence ID" value="NC_012669.1"/>
</dbReference>
<accession>C5C0Y3</accession>
<proteinExistence type="predicted"/>
<feature type="domain" description="Histone acetyltransferase Rv0428c-like SH3" evidence="1">
    <location>
        <begin position="23"/>
        <end position="79"/>
    </location>
</feature>
<dbReference type="EMBL" id="CP001618">
    <property type="protein sequence ID" value="ACQ79387.1"/>
    <property type="molecule type" value="Genomic_DNA"/>
</dbReference>
<dbReference type="HOGENOM" id="CLU_179220_0_0_11"/>
<dbReference type="AlphaFoldDB" id="C5C0Y3"/>
<sequence>MESPRNPDDDGRSRADVAFRGHAVGERVVVRYRLPEPDGAGRTLTDALGEITSITRDAVVVATRRGDVRVPTAAVVALKRVPPPPARRPRPEPG</sequence>
<organism evidence="2 3">
    <name type="scientific">Beutenbergia cavernae (strain ATCC BAA-8 / DSM 12333 / CCUG 43141 / JCM 11478 / NBRC 16432 / NCIMB 13614 / HKI 0122)</name>
    <dbReference type="NCBI Taxonomy" id="471853"/>
    <lineage>
        <taxon>Bacteria</taxon>
        <taxon>Bacillati</taxon>
        <taxon>Actinomycetota</taxon>
        <taxon>Actinomycetes</taxon>
        <taxon>Micrococcales</taxon>
        <taxon>Beutenbergiaceae</taxon>
        <taxon>Beutenbergia</taxon>
    </lineage>
</organism>
<protein>
    <recommendedName>
        <fullName evidence="1">Histone acetyltransferase Rv0428c-like SH3 domain-containing protein</fullName>
    </recommendedName>
</protein>
<evidence type="ECO:0000313" key="3">
    <source>
        <dbReference type="Proteomes" id="UP000007962"/>
    </source>
</evidence>
<reference evidence="2 3" key="1">
    <citation type="journal article" date="2009" name="Stand. Genomic Sci.">
        <title>Complete genome sequence of Beutenbergia cavernae type strain (HKI 0122).</title>
        <authorList>
            <person name="Land M."/>
            <person name="Pukall R."/>
            <person name="Abt B."/>
            <person name="Goker M."/>
            <person name="Rohde M."/>
            <person name="Glavina Del Rio T."/>
            <person name="Tice H."/>
            <person name="Copeland A."/>
            <person name="Cheng J.F."/>
            <person name="Lucas S."/>
            <person name="Chen F."/>
            <person name="Nolan M."/>
            <person name="Bruce D."/>
            <person name="Goodwin L."/>
            <person name="Pitluck S."/>
            <person name="Ivanova N."/>
            <person name="Mavromatis K."/>
            <person name="Ovchinnikova G."/>
            <person name="Pati A."/>
            <person name="Chen A."/>
            <person name="Palaniappan K."/>
            <person name="Hauser L."/>
            <person name="Chang Y.J."/>
            <person name="Jefferies C.C."/>
            <person name="Saunders E."/>
            <person name="Brettin T."/>
            <person name="Detter J.C."/>
            <person name="Han C."/>
            <person name="Chain P."/>
            <person name="Bristow J."/>
            <person name="Eisen J.A."/>
            <person name="Markowitz V."/>
            <person name="Hugenholtz P."/>
            <person name="Kyrpides N.C."/>
            <person name="Klenk H.P."/>
            <person name="Lapidus A."/>
        </authorList>
    </citation>
    <scope>NUCLEOTIDE SEQUENCE [LARGE SCALE GENOMIC DNA]</scope>
    <source>
        <strain evidence="3">ATCC BAA-8 / DSM 12333 / NBRC 16432</strain>
    </source>
</reference>
<dbReference type="STRING" id="471853.Bcav_1127"/>
<dbReference type="Proteomes" id="UP000007962">
    <property type="component" value="Chromosome"/>
</dbReference>
<gene>
    <name evidence="2" type="ordered locus">Bcav_1127</name>
</gene>
<keyword evidence="3" id="KW-1185">Reference proteome</keyword>
<dbReference type="Pfam" id="PF24551">
    <property type="entry name" value="SH3_Rv0428c"/>
    <property type="match status" value="1"/>
</dbReference>
<dbReference type="KEGG" id="bcv:Bcav_1127"/>
<evidence type="ECO:0000313" key="2">
    <source>
        <dbReference type="EMBL" id="ACQ79387.1"/>
    </source>
</evidence>
<dbReference type="InterPro" id="IPR056934">
    <property type="entry name" value="SH3_Rv0428c"/>
</dbReference>
<evidence type="ECO:0000259" key="1">
    <source>
        <dbReference type="Pfam" id="PF24551"/>
    </source>
</evidence>
<dbReference type="eggNOG" id="ENOG5033BEF">
    <property type="taxonomic scope" value="Bacteria"/>
</dbReference>